<dbReference type="AlphaFoldDB" id="A0AAV3F3U5"/>
<accession>A0AAV3F3U5</accession>
<name>A0AAV3F3U5_9FLAO</name>
<evidence type="ECO:0000313" key="2">
    <source>
        <dbReference type="Proteomes" id="UP000004834"/>
    </source>
</evidence>
<protein>
    <submittedName>
        <fullName evidence="1">Uncharacterized protein</fullName>
    </submittedName>
</protein>
<dbReference type="RefSeq" id="WP_006263559.1">
    <property type="nucleotide sequence ID" value="NZ_JH590837.1"/>
</dbReference>
<organism evidence="1 2">
    <name type="scientific">Myroides odoratimimus CIP 101113</name>
    <dbReference type="NCBI Taxonomy" id="883154"/>
    <lineage>
        <taxon>Bacteria</taxon>
        <taxon>Pseudomonadati</taxon>
        <taxon>Bacteroidota</taxon>
        <taxon>Flavobacteriia</taxon>
        <taxon>Flavobacteriales</taxon>
        <taxon>Flavobacteriaceae</taxon>
        <taxon>Myroides</taxon>
    </lineage>
</organism>
<gene>
    <name evidence="1" type="ORF">HMPREF9715_01859</name>
</gene>
<reference evidence="1 2" key="1">
    <citation type="submission" date="2011-11" db="EMBL/GenBank/DDBJ databases">
        <title>The Genome Sequence of Myroides odoratimimus CIP 101113.</title>
        <authorList>
            <person name="Earl A."/>
            <person name="Ward D."/>
            <person name="Feldgarden M."/>
            <person name="Gevers D."/>
            <person name="Huys G."/>
            <person name="Young S.K."/>
            <person name="Zeng Q."/>
            <person name="Gargeya S."/>
            <person name="Fitzgerald M."/>
            <person name="Haas B."/>
            <person name="Abouelleil A."/>
            <person name="Alvarado L."/>
            <person name="Arachchi H.M."/>
            <person name="Berlin A."/>
            <person name="Brown A."/>
            <person name="Chapman S.B."/>
            <person name="Chen Z."/>
            <person name="Dunbar C."/>
            <person name="Freedman E."/>
            <person name="Gearin G."/>
            <person name="Goldberg J."/>
            <person name="Griggs A."/>
            <person name="Gujja S."/>
            <person name="Heiman D."/>
            <person name="Howarth C."/>
            <person name="Larson L."/>
            <person name="Lui A."/>
            <person name="MacDonald P.J.P."/>
            <person name="Montmayeur A."/>
            <person name="Murphy C."/>
            <person name="Neiman D."/>
            <person name="Pearson M."/>
            <person name="Priest M."/>
            <person name="Roberts A."/>
            <person name="Saif S."/>
            <person name="Shea T."/>
            <person name="Shenoy N."/>
            <person name="Sisk P."/>
            <person name="Stolte C."/>
            <person name="Sykes S."/>
            <person name="Wortman J."/>
            <person name="Nusbaum C."/>
            <person name="Birren B."/>
        </authorList>
    </citation>
    <scope>NUCLEOTIDE SEQUENCE [LARGE SCALE GENOMIC DNA]</scope>
    <source>
        <strain evidence="1 2">CIP 101113</strain>
    </source>
</reference>
<sequence length="46" mass="5651">MQDMINEVPDEDGERESVELWRDSNCFEEWKEHLNMLAKRLEQELK</sequence>
<comment type="caution">
    <text evidence="1">The sequence shown here is derived from an EMBL/GenBank/DDBJ whole genome shotgun (WGS) entry which is preliminary data.</text>
</comment>
<dbReference type="Proteomes" id="UP000004834">
    <property type="component" value="Unassembled WGS sequence"/>
</dbReference>
<evidence type="ECO:0000313" key="1">
    <source>
        <dbReference type="EMBL" id="EHO12704.1"/>
    </source>
</evidence>
<proteinExistence type="predicted"/>
<dbReference type="EMBL" id="AGEE01000017">
    <property type="protein sequence ID" value="EHO12704.1"/>
    <property type="molecule type" value="Genomic_DNA"/>
</dbReference>